<dbReference type="Pfam" id="PF09750">
    <property type="entry name" value="DRY_EERY"/>
    <property type="match status" value="1"/>
</dbReference>
<keyword evidence="2" id="KW-0508">mRNA splicing</keyword>
<dbReference type="Proteomes" id="UP000696485">
    <property type="component" value="Unassembled WGS sequence"/>
</dbReference>
<evidence type="ECO:0000256" key="3">
    <source>
        <dbReference type="SAM" id="MobiDB-lite"/>
    </source>
</evidence>
<feature type="domain" description="Suppressor of white apricot N-terminal" evidence="4">
    <location>
        <begin position="38"/>
        <end position="108"/>
    </location>
</feature>
<evidence type="ECO:0000313" key="6">
    <source>
        <dbReference type="Proteomes" id="UP000696485"/>
    </source>
</evidence>
<accession>A0A9P5VM76</accession>
<comment type="caution">
    <text evidence="5">The sequence shown here is derived from an EMBL/GenBank/DDBJ whole genome shotgun (WGS) entry which is preliminary data.</text>
</comment>
<dbReference type="GO" id="GO:0008380">
    <property type="term" value="P:RNA splicing"/>
    <property type="evidence" value="ECO:0007669"/>
    <property type="project" value="UniProtKB-KW"/>
</dbReference>
<evidence type="ECO:0000259" key="4">
    <source>
        <dbReference type="SMART" id="SM01141"/>
    </source>
</evidence>
<dbReference type="InterPro" id="IPR040397">
    <property type="entry name" value="SWAP"/>
</dbReference>
<evidence type="ECO:0000256" key="1">
    <source>
        <dbReference type="ARBA" id="ARBA00022664"/>
    </source>
</evidence>
<dbReference type="InterPro" id="IPR019147">
    <property type="entry name" value="SWAP_N_domain"/>
</dbReference>
<feature type="non-terminal residue" evidence="5">
    <location>
        <position position="1"/>
    </location>
</feature>
<dbReference type="SMART" id="SM01141">
    <property type="entry name" value="DRY_EERY"/>
    <property type="match status" value="1"/>
</dbReference>
<proteinExistence type="predicted"/>
<feature type="region of interest" description="Disordered" evidence="3">
    <location>
        <begin position="98"/>
        <end position="117"/>
    </location>
</feature>
<evidence type="ECO:0000256" key="2">
    <source>
        <dbReference type="ARBA" id="ARBA00023187"/>
    </source>
</evidence>
<organism evidence="5 6">
    <name type="scientific">Podila minutissima</name>
    <dbReference type="NCBI Taxonomy" id="64525"/>
    <lineage>
        <taxon>Eukaryota</taxon>
        <taxon>Fungi</taxon>
        <taxon>Fungi incertae sedis</taxon>
        <taxon>Mucoromycota</taxon>
        <taxon>Mortierellomycotina</taxon>
        <taxon>Mortierellomycetes</taxon>
        <taxon>Mortierellales</taxon>
        <taxon>Mortierellaceae</taxon>
        <taxon>Podila</taxon>
    </lineage>
</organism>
<keyword evidence="1" id="KW-0507">mRNA processing</keyword>
<keyword evidence="6" id="KW-1185">Reference proteome</keyword>
<dbReference type="PANTHER" id="PTHR13161:SF4">
    <property type="entry name" value="CLK4-ASSOCIATING SERINE_ARGININE RICH PROTEIN"/>
    <property type="match status" value="1"/>
</dbReference>
<gene>
    <name evidence="5" type="ORF">BG006_005368</name>
</gene>
<reference evidence="5" key="1">
    <citation type="journal article" date="2020" name="Fungal Divers.">
        <title>Resolving the Mortierellaceae phylogeny through synthesis of multi-gene phylogenetics and phylogenomics.</title>
        <authorList>
            <person name="Vandepol N."/>
            <person name="Liber J."/>
            <person name="Desiro A."/>
            <person name="Na H."/>
            <person name="Kennedy M."/>
            <person name="Barry K."/>
            <person name="Grigoriev I.V."/>
            <person name="Miller A.N."/>
            <person name="O'Donnell K."/>
            <person name="Stajich J.E."/>
            <person name="Bonito G."/>
        </authorList>
    </citation>
    <scope>NUCLEOTIDE SEQUENCE</scope>
    <source>
        <strain evidence="5">NVP1</strain>
    </source>
</reference>
<dbReference type="PANTHER" id="PTHR13161">
    <property type="entry name" value="SPLICING FACTOR SUPPRESSOR OF WHITE APRICOT"/>
    <property type="match status" value="1"/>
</dbReference>
<name>A0A9P5VM76_9FUNG</name>
<dbReference type="AlphaFoldDB" id="A0A9P5VM76"/>
<sequence>MQFVAKEEKRVKDLFGDAKKRAQRRRAYYDSKLGDPMQLLRVSGKATKLVTNPESYSFNEDPKNLMPWASDPAIKIDRFDGRALLDYLPTETPAMVDSGLRMERDEDGIGDELRFER</sequence>
<dbReference type="EMBL" id="JAAAUY010000301">
    <property type="protein sequence ID" value="KAF9331782.1"/>
    <property type="molecule type" value="Genomic_DNA"/>
</dbReference>
<evidence type="ECO:0000313" key="5">
    <source>
        <dbReference type="EMBL" id="KAF9331782.1"/>
    </source>
</evidence>
<protein>
    <recommendedName>
        <fullName evidence="4">Suppressor of white apricot N-terminal domain-containing protein</fullName>
    </recommendedName>
</protein>
<dbReference type="GO" id="GO:0006397">
    <property type="term" value="P:mRNA processing"/>
    <property type="evidence" value="ECO:0007669"/>
    <property type="project" value="UniProtKB-KW"/>
</dbReference>